<dbReference type="RefSeq" id="WP_111873430.1">
    <property type="nucleotide sequence ID" value="NZ_JBGWZZ010000001.1"/>
</dbReference>
<dbReference type="InterPro" id="IPR021482">
    <property type="entry name" value="DUF3135"/>
</dbReference>
<evidence type="ECO:0000313" key="2">
    <source>
        <dbReference type="EMBL" id="MFM4892563.1"/>
    </source>
</evidence>
<keyword evidence="3" id="KW-1185">Reference proteome</keyword>
<accession>A0ABW9GRI9</accession>
<protein>
    <submittedName>
        <fullName evidence="2">DUF3135 domain-containing protein</fullName>
    </submittedName>
</protein>
<feature type="region of interest" description="Disordered" evidence="1">
    <location>
        <begin position="89"/>
        <end position="113"/>
    </location>
</feature>
<name>A0ABW9GRI9_9GAMM</name>
<dbReference type="Pfam" id="PF11333">
    <property type="entry name" value="DUF3135"/>
    <property type="match status" value="1"/>
</dbReference>
<organism evidence="2 3">
    <name type="scientific">Aeromonas bivalvium</name>
    <dbReference type="NCBI Taxonomy" id="440079"/>
    <lineage>
        <taxon>Bacteria</taxon>
        <taxon>Pseudomonadati</taxon>
        <taxon>Pseudomonadota</taxon>
        <taxon>Gammaproteobacteria</taxon>
        <taxon>Aeromonadales</taxon>
        <taxon>Aeromonadaceae</taxon>
        <taxon>Aeromonas</taxon>
    </lineage>
</organism>
<comment type="caution">
    <text evidence="2">The sequence shown here is derived from an EMBL/GenBank/DDBJ whole genome shotgun (WGS) entry which is preliminary data.</text>
</comment>
<dbReference type="EMBL" id="JBGXBU010000001">
    <property type="protein sequence ID" value="MFM4892563.1"/>
    <property type="molecule type" value="Genomic_DNA"/>
</dbReference>
<dbReference type="GeneID" id="97219772"/>
<reference evidence="2 3" key="1">
    <citation type="submission" date="2024-09" db="EMBL/GenBank/DDBJ databases">
        <title>Aeromonas strains Genome sequencing and assembly.</title>
        <authorList>
            <person name="Hu X."/>
            <person name="Tang B."/>
        </authorList>
    </citation>
    <scope>NUCLEOTIDE SEQUENCE [LARGE SCALE GENOMIC DNA]</scope>
    <source>
        <strain evidence="2 3">NB23SCDHY001</strain>
    </source>
</reference>
<sequence>MELPDFDTLKRLAASEPQLLETLLYEQIEAVIASAGPDQQRRLRGLQFQVDCQRRLAKNPIDSCIRIVNMMQETFFLMHCEMNRLCSLSPEDEPPPPIRRNNNVVSLQDRLPK</sequence>
<evidence type="ECO:0000256" key="1">
    <source>
        <dbReference type="SAM" id="MobiDB-lite"/>
    </source>
</evidence>
<proteinExistence type="predicted"/>
<evidence type="ECO:0000313" key="3">
    <source>
        <dbReference type="Proteomes" id="UP001630969"/>
    </source>
</evidence>
<gene>
    <name evidence="2" type="ORF">ACEUDJ_06695</name>
</gene>
<dbReference type="Proteomes" id="UP001630969">
    <property type="component" value="Unassembled WGS sequence"/>
</dbReference>